<comment type="caution">
    <text evidence="4">The sequence shown here is derived from an EMBL/GenBank/DDBJ whole genome shotgun (WGS) entry which is preliminary data.</text>
</comment>
<dbReference type="SMART" id="SM00028">
    <property type="entry name" value="TPR"/>
    <property type="match status" value="4"/>
</dbReference>
<dbReference type="InterPro" id="IPR019734">
    <property type="entry name" value="TPR_rpt"/>
</dbReference>
<dbReference type="SUPFAM" id="SSF48452">
    <property type="entry name" value="TPR-like"/>
    <property type="match status" value="1"/>
</dbReference>
<dbReference type="PROSITE" id="PS50005">
    <property type="entry name" value="TPR"/>
    <property type="match status" value="2"/>
</dbReference>
<keyword evidence="5" id="KW-1185">Reference proteome</keyword>
<name>A0ABS9H3M9_9BACL</name>
<evidence type="ECO:0000313" key="5">
    <source>
        <dbReference type="Proteomes" id="UP001649381"/>
    </source>
</evidence>
<dbReference type="InterPro" id="IPR011990">
    <property type="entry name" value="TPR-like_helical_dom_sf"/>
</dbReference>
<evidence type="ECO:0000256" key="2">
    <source>
        <dbReference type="ARBA" id="ARBA00022803"/>
    </source>
</evidence>
<proteinExistence type="predicted"/>
<keyword evidence="2 3" id="KW-0802">TPR repeat</keyword>
<evidence type="ECO:0000313" key="4">
    <source>
        <dbReference type="EMBL" id="MCF6138686.1"/>
    </source>
</evidence>
<dbReference type="Pfam" id="PF13432">
    <property type="entry name" value="TPR_16"/>
    <property type="match status" value="1"/>
</dbReference>
<dbReference type="PANTHER" id="PTHR45586:SF1">
    <property type="entry name" value="LIPOPOLYSACCHARIDE ASSEMBLY PROTEIN B"/>
    <property type="match status" value="1"/>
</dbReference>
<evidence type="ECO:0000256" key="3">
    <source>
        <dbReference type="PROSITE-ProRule" id="PRU00339"/>
    </source>
</evidence>
<organism evidence="4 5">
    <name type="scientific">Pseudalkalibacillus berkeleyi</name>
    <dbReference type="NCBI Taxonomy" id="1069813"/>
    <lineage>
        <taxon>Bacteria</taxon>
        <taxon>Bacillati</taxon>
        <taxon>Bacillota</taxon>
        <taxon>Bacilli</taxon>
        <taxon>Bacillales</taxon>
        <taxon>Fictibacillaceae</taxon>
        <taxon>Pseudalkalibacillus</taxon>
    </lineage>
</organism>
<dbReference type="Proteomes" id="UP001649381">
    <property type="component" value="Unassembled WGS sequence"/>
</dbReference>
<gene>
    <name evidence="4" type="ORF">L2716_13190</name>
</gene>
<accession>A0ABS9H3M9</accession>
<dbReference type="EMBL" id="JAKIJS010000001">
    <property type="protein sequence ID" value="MCF6138686.1"/>
    <property type="molecule type" value="Genomic_DNA"/>
</dbReference>
<feature type="repeat" description="TPR" evidence="3">
    <location>
        <begin position="203"/>
        <end position="236"/>
    </location>
</feature>
<dbReference type="RefSeq" id="WP_236336206.1">
    <property type="nucleotide sequence ID" value="NZ_JAKIJS010000001.1"/>
</dbReference>
<dbReference type="InterPro" id="IPR051012">
    <property type="entry name" value="CellSynth/LPSAsmb/PSIAsmb"/>
</dbReference>
<dbReference type="Gene3D" id="1.25.40.10">
    <property type="entry name" value="Tetratricopeptide repeat domain"/>
    <property type="match status" value="2"/>
</dbReference>
<protein>
    <submittedName>
        <fullName evidence="4">Tetratricopeptide repeat protein</fullName>
    </submittedName>
</protein>
<sequence>MLYFRKRVQRTGDYITMKLNQSASRNKGKVIPFSRSGEYYFQRGLKAYQKKDLVKAKHLFQRAVDVDPKEATYLCQLAATLAELGDFMESNDLLEYVVSEIDAEISECYYFMANNYAHLGMFREAESEAVRYMENEPDGEFYEESEELLDLIHSEFGEDLENRPTEERLIVHHEKARRSLEKGQFEEARDLLKQMVQNHPEFWAAYNNLALAHFYLGEYKDAFSVLDDILDENPGNLHALCNAALFYKQLQQQKETDQFVRILRVIHPIIPEHRYKLGSTFALLEENELAFLWLHSVRKQGYAWNETYFHWLAVASLKTGRKKAAEWAWEKILDLQPESTVAKYYLEKLEEYALQPDYAEYQYTIPVKSYLESGELTDGIQKLRGTIHKNKLSHLLLIRKSMEEEDSATLEAFCGEIDESLLMKELAATVLFENGYEQVEIQEDSGIVRLEEPPVEMINGLKILDLLLGSDNELNADTAFLWYLIMEESKNELSISLNNNYAWSAAIDYFVDKLGDKNTSQKQVASQYGISVSTLGKYVKILRSLYEKQSETYFSE</sequence>
<feature type="repeat" description="TPR" evidence="3">
    <location>
        <begin position="37"/>
        <end position="70"/>
    </location>
</feature>
<keyword evidence="1" id="KW-0677">Repeat</keyword>
<reference evidence="4 5" key="1">
    <citation type="submission" date="2022-01" db="EMBL/GenBank/DDBJ databases">
        <title>Alkalihalobacillus sp. EGI L200015, a novel bacterium isolated from a salt lake sediment.</title>
        <authorList>
            <person name="Gao L."/>
            <person name="Fang B.-Z."/>
            <person name="Li W.-J."/>
        </authorList>
    </citation>
    <scope>NUCLEOTIDE SEQUENCE [LARGE SCALE GENOMIC DNA]</scope>
    <source>
        <strain evidence="4 5">KCTC 12718</strain>
    </source>
</reference>
<dbReference type="PANTHER" id="PTHR45586">
    <property type="entry name" value="TPR REPEAT-CONTAINING PROTEIN PA4667"/>
    <property type="match status" value="1"/>
</dbReference>
<evidence type="ECO:0000256" key="1">
    <source>
        <dbReference type="ARBA" id="ARBA00022737"/>
    </source>
</evidence>